<sequence>MDALSLITDEVALEGLDGITLPSLWIRLENRQPKFPLKLDEPTKELLWRSLTIDPDMEFYQNPQERDDVVFDDIDPETGIEIKQSFSETFKDIYPIHILENTDGIQGSCEFFTQRTDVTKHIRSKSFTPLLNLQEALQRYGRKLVVVASQKVRFRSLIGSESDPDLKLKDDSYCVLERVGRARWQGELQKDLHGHSFKIDARKLHYLRISLVKHGLVTMQSHCTRLKTGQQLHSILLLLKRFHINRSVFSQPDSGKWSYDQCPRGIFDCVFDCNGSVRRSKYDILMEHVSNFLQRSPGQITSIITLKAQLNVGDNTLKRVIQYMKSAKLVETHHYPLEDLDPSIGPCVYKKGYLEASGASFQIVQQCFLHGNMRHFSGHKVLVRCLRLLKPYSKKSIAEDDTDEDNDDEDEDYAEAGRALPAEGRIMEQDMLSQAYHLVLSCGSKGIAQSGIKCRMNIGKLEARTICRRLEREGVIKGFMEDEGRQRTTKFISHKWASGSDQLQLFVKEQERNKLLYLSDPQSSTAPATSSPSPSAVKAGGKSPPSPRKQKVGKKGRTRGVEEDVLVRTQDAAEEGLRKKVKPGRKARAKRKAAEKENTEESPPENPVTQASPDKTPTCGKSTPSPPPADTCQTLNVRCWIHVSLLSEQDPAEEENEPSSCPTETVPQTDHLNPENNNLVEVKAKATKGEKYFERSHQTYRLLRRKNLIVEAVRNFKVIEGLFQLQKMINDEEKQGGFSSKCCKKTITRLIYSLSREGLLKFYRTTVIQDGVSKKVELVVHPSIRPNDEIVSQAIEQVRFKISSSYTAARLQHAEEKDGEQLSEKSRALKLKSKVDKKRTGSQREEEFKPVPVRGLGKRVGFLPKMPRLRVIHTFIWYLLHGHPQRHDAATPPGDKDAERAPPAQEVTSSPAEDADAPKDERERSDLKVYMDEDSWRRFVPPVRVLKDFGSGWAMVGDLLLCLPLSIFVQFTQINYEVDDLEEYISDPVKQHYLVRWLPARMKRQLLYRRKYIFAFHENLQKLVYMGLLHFGPMEKFKEKDQVCWSSLFPPQDGRIGRLQLLASGSPQAIVYLKRNASIVNTVSSEPHYWLVTESPERPFERHQYTFNSAEDVESYWFDLMCICLNTPLGVMRIRRNVTEEEEEVAPSFVHDRHVFVGLAHMLKGSRDVCDDGSIPGDGKGAGGLHSECFGHLKRNWFWTNHLLASKARHTAADSTENRSRLKSLLSKNALRFALKAVTGLKRFGCDGQLDIEPASRNQLVVGGKGQKRKRTKKEVVKAPRKRKEAKKRTPAHDEADHRALKMMTRQRVNWSVQEDSLIMLCRVASHLLNSKLGRPFIPYCVVRDLLHSEFEMSMDKTSVAAGRRTRYILKNPQTLLNYRISLAEVYQDKPLMKLLEEKKPANPENVEECAQVFSEYVKLLRQKFSTAPSLGDVMVPDTKGQLFERFTVLAIQSGRQMPTRDVITCTEDIHTIVLYNLIQSTLAMNNTQMKSSRSFQTFQLYSKYNQELLCKVFLQCRKRGLVNRRRVNQPFGPKKNRALPILPMSYQLSQSYYRSFSTRFPHSLFTDSFRFLKTLKNGKTDDRRQIIEFYIETSNRLENGEEMVETEEALGVSDMVPFSLDSPGGTCVASLSLMSLGMLNVHLSIPKHIVVVDSNLVDTDTVKSMAALEDEDDDEDENDEGERKILEVKAHQASHTKYLMIRGYCNPGIVKRRDLNTTDSIVVESCIVRLQLRRTPAHYLLQGEEVPPDLSKCGPSLLPPKLAFINPSSPPGAAGCESRFIQRGYTPQDLDACSQLRSSLDAAGEAGLDFQDLCRTHSGLEEPQSGRSRDLLRYLKDLQEEGQVVQVGGLAVRWVLPQHAEPWFLTLQSKRASWQPTCDQAKTQSNTRKRSRREAEREVECPVKRAAVEAGQAEQGEEPPGERKGEEEPANQEPKDGGKVMNLEEAGGRQTQEEGGEKMEPVVRGDEEEARPPAAAAPPSGADDDHTLSFISRPWRMVDGSLNRPVCKGMLEGVLCSIMSRPGVTHQALLEHFRAVLQPMALLDLLEALVDMGCVLRKTLVKSAKPSLFSPPAGPAPSAAAPARPGGEDPDSVYYEPTLSCCLRLGQALPNERHWNY</sequence>
<dbReference type="Pfam" id="PF04182">
    <property type="entry name" value="B-block_TFIIIC"/>
    <property type="match status" value="1"/>
</dbReference>
<dbReference type="EMBL" id="CAAE01014547">
    <property type="protein sequence ID" value="CAF98119.1"/>
    <property type="molecule type" value="Genomic_DNA"/>
</dbReference>
<dbReference type="CDD" id="cd16169">
    <property type="entry name" value="Tau138_eWH"/>
    <property type="match status" value="1"/>
</dbReference>
<feature type="compositionally biased region" description="Polar residues" evidence="6">
    <location>
        <begin position="607"/>
        <end position="623"/>
    </location>
</feature>
<feature type="region of interest" description="Disordered" evidence="6">
    <location>
        <begin position="2068"/>
        <end position="2091"/>
    </location>
</feature>
<evidence type="ECO:0000256" key="1">
    <source>
        <dbReference type="ARBA" id="ARBA00004123"/>
    </source>
</evidence>
<dbReference type="GO" id="GO:0005634">
    <property type="term" value="C:nucleus"/>
    <property type="evidence" value="ECO:0007669"/>
    <property type="project" value="UniProtKB-SubCell"/>
</dbReference>
<feature type="compositionally biased region" description="Basic residues" evidence="6">
    <location>
        <begin position="828"/>
        <end position="837"/>
    </location>
</feature>
<evidence type="ECO:0000259" key="9">
    <source>
        <dbReference type="Pfam" id="PF24101"/>
    </source>
</evidence>
<dbReference type="Pfam" id="PF23704">
    <property type="entry name" value="WHD_GTF3C1_N"/>
    <property type="match status" value="1"/>
</dbReference>
<accession>Q4SML3</accession>
<feature type="region of interest" description="Disordered" evidence="6">
    <location>
        <begin position="886"/>
        <end position="924"/>
    </location>
</feature>
<evidence type="ECO:0000259" key="7">
    <source>
        <dbReference type="Pfam" id="PF04182"/>
    </source>
</evidence>
<name>Q4SML3_TETNG</name>
<dbReference type="InterPro" id="IPR044210">
    <property type="entry name" value="Tfc3-like"/>
</dbReference>
<dbReference type="GO" id="GO:0042791">
    <property type="term" value="P:5S class rRNA transcription by RNA polymerase III"/>
    <property type="evidence" value="ECO:0007669"/>
    <property type="project" value="TreeGrafter"/>
</dbReference>
<dbReference type="GO" id="GO:0006384">
    <property type="term" value="P:transcription initiation at RNA polymerase III promoter"/>
    <property type="evidence" value="ECO:0007669"/>
    <property type="project" value="InterPro"/>
</dbReference>
<dbReference type="PANTHER" id="PTHR15180">
    <property type="entry name" value="GENERAL TRANSCRIPTION FACTOR 3C POLYPEPTIDE 1"/>
    <property type="match status" value="1"/>
</dbReference>
<gene>
    <name evidence="10" type="ORF">GSTENG00015704001</name>
</gene>
<feature type="compositionally biased region" description="Low complexity" evidence="6">
    <location>
        <begin position="1973"/>
        <end position="1982"/>
    </location>
</feature>
<feature type="compositionally biased region" description="Basic residues" evidence="6">
    <location>
        <begin position="1266"/>
        <end position="1290"/>
    </location>
</feature>
<feature type="region of interest" description="Disordered" evidence="6">
    <location>
        <begin position="648"/>
        <end position="674"/>
    </location>
</feature>
<dbReference type="OrthoDB" id="68020at2759"/>
<feature type="domain" description="General transcription factor 3C polypeptide 1 winged-helix" evidence="8">
    <location>
        <begin position="1"/>
        <end position="64"/>
    </location>
</feature>
<feature type="compositionally biased region" description="Polar residues" evidence="6">
    <location>
        <begin position="1872"/>
        <end position="1887"/>
    </location>
</feature>
<dbReference type="InterPro" id="IPR056428">
    <property type="entry name" value="WH_GTF3C1"/>
</dbReference>
<evidence type="ECO:0000259" key="8">
    <source>
        <dbReference type="Pfam" id="PF23704"/>
    </source>
</evidence>
<feature type="compositionally biased region" description="Low complexity" evidence="6">
    <location>
        <begin position="523"/>
        <end position="536"/>
    </location>
</feature>
<dbReference type="InterPro" id="IPR035625">
    <property type="entry name" value="Tfc3-like_eWH"/>
</dbReference>
<organism evidence="10">
    <name type="scientific">Tetraodon nigroviridis</name>
    <name type="common">Spotted green pufferfish</name>
    <name type="synonym">Chelonodon nigroviridis</name>
    <dbReference type="NCBI Taxonomy" id="99883"/>
    <lineage>
        <taxon>Eukaryota</taxon>
        <taxon>Metazoa</taxon>
        <taxon>Chordata</taxon>
        <taxon>Craniata</taxon>
        <taxon>Vertebrata</taxon>
        <taxon>Euteleostomi</taxon>
        <taxon>Actinopterygii</taxon>
        <taxon>Neopterygii</taxon>
        <taxon>Teleostei</taxon>
        <taxon>Neoteleostei</taxon>
        <taxon>Acanthomorphata</taxon>
        <taxon>Eupercaria</taxon>
        <taxon>Tetraodontiformes</taxon>
        <taxon>Tetradontoidea</taxon>
        <taxon>Tetraodontidae</taxon>
        <taxon>Tetraodon</taxon>
    </lineage>
</organism>
<dbReference type="InterPro" id="IPR007309">
    <property type="entry name" value="TFIIIC_Bblock-bd"/>
</dbReference>
<evidence type="ECO:0000256" key="4">
    <source>
        <dbReference type="ARBA" id="ARBA00023163"/>
    </source>
</evidence>
<feature type="compositionally biased region" description="Basic residues" evidence="6">
    <location>
        <begin position="548"/>
        <end position="558"/>
    </location>
</feature>
<keyword evidence="4" id="KW-0804">Transcription</keyword>
<feature type="compositionally biased region" description="Basic and acidic residues" evidence="6">
    <location>
        <begin position="814"/>
        <end position="827"/>
    </location>
</feature>
<feature type="domain" description="B-block binding subunit of TFIIIC" evidence="7">
    <location>
        <begin position="170"/>
        <end position="245"/>
    </location>
</feature>
<dbReference type="KEGG" id="tng:GSTEN00015704G001"/>
<feature type="compositionally biased region" description="Basic and acidic residues" evidence="6">
    <location>
        <begin position="1921"/>
        <end position="1939"/>
    </location>
</feature>
<feature type="region of interest" description="Disordered" evidence="6">
    <location>
        <begin position="814"/>
        <end position="848"/>
    </location>
</feature>
<dbReference type="GO" id="GO:0003677">
    <property type="term" value="F:DNA binding"/>
    <property type="evidence" value="ECO:0007669"/>
    <property type="project" value="UniProtKB-KW"/>
</dbReference>
<feature type="compositionally biased region" description="Basic residues" evidence="6">
    <location>
        <begin position="579"/>
        <end position="591"/>
    </location>
</feature>
<reference evidence="10" key="2">
    <citation type="submission" date="2004-02" db="EMBL/GenBank/DDBJ databases">
        <authorList>
            <consortium name="Genoscope"/>
            <consortium name="Whitehead Institute Centre for Genome Research"/>
        </authorList>
    </citation>
    <scope>NUCLEOTIDE SEQUENCE</scope>
</reference>
<comment type="subcellular location">
    <subcellularLocation>
        <location evidence="1">Nucleus</location>
    </subcellularLocation>
</comment>
<proteinExistence type="predicted"/>
<feature type="compositionally biased region" description="Basic and acidic residues" evidence="6">
    <location>
        <begin position="838"/>
        <end position="848"/>
    </location>
</feature>
<feature type="compositionally biased region" description="Basic and acidic residues" evidence="6">
    <location>
        <begin position="1952"/>
        <end position="1966"/>
    </location>
</feature>
<dbReference type="GO" id="GO:0000127">
    <property type="term" value="C:transcription factor TFIIIC complex"/>
    <property type="evidence" value="ECO:0007669"/>
    <property type="project" value="InterPro"/>
</dbReference>
<keyword evidence="5" id="KW-0539">Nucleus</keyword>
<feature type="compositionally biased region" description="Low complexity" evidence="6">
    <location>
        <begin position="2077"/>
        <end position="2086"/>
    </location>
</feature>
<dbReference type="Pfam" id="PF24101">
    <property type="entry name" value="WHD_GTF3C1"/>
    <property type="match status" value="1"/>
</dbReference>
<feature type="domain" description="GTF3C1 extended winged-helix" evidence="9">
    <location>
        <begin position="697"/>
        <end position="805"/>
    </location>
</feature>
<evidence type="ECO:0000256" key="2">
    <source>
        <dbReference type="ARBA" id="ARBA00022553"/>
    </source>
</evidence>
<evidence type="ECO:0000256" key="3">
    <source>
        <dbReference type="ARBA" id="ARBA00023125"/>
    </source>
</evidence>
<feature type="compositionally biased region" description="Polar residues" evidence="6">
    <location>
        <begin position="658"/>
        <end position="674"/>
    </location>
</feature>
<dbReference type="InterPro" id="IPR056467">
    <property type="entry name" value="eWH_GTF3C1"/>
</dbReference>
<feature type="non-terminal residue" evidence="10">
    <location>
        <position position="2118"/>
    </location>
</feature>
<comment type="caution">
    <text evidence="10">The sequence shown here is derived from an EMBL/GenBank/DDBJ whole genome shotgun (WGS) entry which is preliminary data.</text>
</comment>
<keyword evidence="2" id="KW-0597">Phosphoprotein</keyword>
<evidence type="ECO:0000313" key="10">
    <source>
        <dbReference type="EMBL" id="CAF98119.1"/>
    </source>
</evidence>
<reference evidence="10" key="1">
    <citation type="journal article" date="2004" name="Nature">
        <title>Genome duplication in the teleost fish Tetraodon nigroviridis reveals the early vertebrate proto-karyotype.</title>
        <authorList>
            <person name="Jaillon O."/>
            <person name="Aury J.-M."/>
            <person name="Brunet F."/>
            <person name="Petit J.-L."/>
            <person name="Stange-Thomann N."/>
            <person name="Mauceli E."/>
            <person name="Bouneau L."/>
            <person name="Fischer C."/>
            <person name="Ozouf-Costaz C."/>
            <person name="Bernot A."/>
            <person name="Nicaud S."/>
            <person name="Jaffe D."/>
            <person name="Fisher S."/>
            <person name="Lutfalla G."/>
            <person name="Dossat C."/>
            <person name="Segurens B."/>
            <person name="Dasilva C."/>
            <person name="Salanoubat M."/>
            <person name="Levy M."/>
            <person name="Boudet N."/>
            <person name="Castellano S."/>
            <person name="Anthouard V."/>
            <person name="Jubin C."/>
            <person name="Castelli V."/>
            <person name="Katinka M."/>
            <person name="Vacherie B."/>
            <person name="Biemont C."/>
            <person name="Skalli Z."/>
            <person name="Cattolico L."/>
            <person name="Poulain J."/>
            <person name="De Berardinis V."/>
            <person name="Cruaud C."/>
            <person name="Duprat S."/>
            <person name="Brottier P."/>
            <person name="Coutanceau J.-P."/>
            <person name="Gouzy J."/>
            <person name="Parra G."/>
            <person name="Lardier G."/>
            <person name="Chapple C."/>
            <person name="McKernan K.J."/>
            <person name="McEwan P."/>
            <person name="Bosak S."/>
            <person name="Kellis M."/>
            <person name="Volff J.-N."/>
            <person name="Guigo R."/>
            <person name="Zody M.C."/>
            <person name="Mesirov J."/>
            <person name="Lindblad-Toh K."/>
            <person name="Birren B."/>
            <person name="Nusbaum C."/>
            <person name="Kahn D."/>
            <person name="Robinson-Rechavi M."/>
            <person name="Laudet V."/>
            <person name="Schachter V."/>
            <person name="Quetier F."/>
            <person name="Saurin W."/>
            <person name="Scarpelli C."/>
            <person name="Wincker P."/>
            <person name="Lander E.S."/>
            <person name="Weissenbach J."/>
            <person name="Roest Crollius H."/>
        </authorList>
    </citation>
    <scope>NUCLEOTIDE SEQUENCE [LARGE SCALE GENOMIC DNA]</scope>
</reference>
<feature type="compositionally biased region" description="Basic and acidic residues" evidence="6">
    <location>
        <begin position="1894"/>
        <end position="1908"/>
    </location>
</feature>
<keyword evidence="3" id="KW-0238">DNA-binding</keyword>
<feature type="compositionally biased region" description="Basic and acidic residues" evidence="6">
    <location>
        <begin position="886"/>
        <end position="900"/>
    </location>
</feature>
<feature type="region of interest" description="Disordered" evidence="6">
    <location>
        <begin position="1261"/>
        <end position="1296"/>
    </location>
</feature>
<feature type="region of interest" description="Disordered" evidence="6">
    <location>
        <begin position="518"/>
        <end position="629"/>
    </location>
</feature>
<evidence type="ECO:0000256" key="6">
    <source>
        <dbReference type="SAM" id="MobiDB-lite"/>
    </source>
</evidence>
<dbReference type="PANTHER" id="PTHR15180:SF1">
    <property type="entry name" value="GENERAL TRANSCRIPTION FACTOR 3C POLYPEPTIDE 1"/>
    <property type="match status" value="1"/>
</dbReference>
<protein>
    <submittedName>
        <fullName evidence="10">(spotted green pufferfish) hypothetical protein</fullName>
    </submittedName>
</protein>
<feature type="region of interest" description="Disordered" evidence="6">
    <location>
        <begin position="1872"/>
        <end position="1988"/>
    </location>
</feature>
<evidence type="ECO:0000256" key="5">
    <source>
        <dbReference type="ARBA" id="ARBA00023242"/>
    </source>
</evidence>